<feature type="signal peptide" evidence="2">
    <location>
        <begin position="1"/>
        <end position="29"/>
    </location>
</feature>
<keyword evidence="5" id="KW-1185">Reference proteome</keyword>
<dbReference type="InterPro" id="IPR056823">
    <property type="entry name" value="TEN-like_YD-shell"/>
</dbReference>
<evidence type="ECO:0000259" key="3">
    <source>
        <dbReference type="Pfam" id="PF25023"/>
    </source>
</evidence>
<evidence type="ECO:0000256" key="2">
    <source>
        <dbReference type="SAM" id="SignalP"/>
    </source>
</evidence>
<dbReference type="NCBIfam" id="TIGR01643">
    <property type="entry name" value="YD_repeat_2x"/>
    <property type="match status" value="3"/>
</dbReference>
<dbReference type="STRING" id="392500.Swoo_4370"/>
<feature type="domain" description="Teneurin-like YD-shell" evidence="3">
    <location>
        <begin position="416"/>
        <end position="683"/>
    </location>
</feature>
<dbReference type="Proteomes" id="UP000002168">
    <property type="component" value="Chromosome"/>
</dbReference>
<evidence type="ECO:0000313" key="4">
    <source>
        <dbReference type="EMBL" id="ACA88623.1"/>
    </source>
</evidence>
<dbReference type="eggNOG" id="COG3209">
    <property type="taxonomic scope" value="Bacteria"/>
</dbReference>
<dbReference type="EMBL" id="CP000961">
    <property type="protein sequence ID" value="ACA88623.1"/>
    <property type="molecule type" value="Genomic_DNA"/>
</dbReference>
<evidence type="ECO:0000256" key="1">
    <source>
        <dbReference type="ARBA" id="ARBA00022737"/>
    </source>
</evidence>
<dbReference type="HOGENOM" id="CLU_330061_0_0_6"/>
<sequence precursor="true">MEYSKHFNESTIVLVIIVFASLLSNFSYAAQNAKPYTTAYRYNLSGQVTGVISPDPDNSGPLKYIATRNTYNSRGLLTKVETGELAYWQNENVKPKNWYGFHRLTEQTTTYNNNGLPVSIATSGRNSTNQFVTSQFKQTSYDQYNRVVCEATRLTPNSFNNTSISACSANHSSEFGYDRITKYEYDNIGQILRVYKAYGTPLQQIYRANEYDNEKIGQLKSITDANNNKTRLTYDSRGRLEYRYYPDNSYNHYAYNVNNDLIQETKRNGKIFKYYYDNNHRLTSKKPPSGLSTSYTYDLRGLTLSSKFSHPYYGQYSRGVTNTYDGAGNLTSTTIAMGGNDNSPPTFVKTLRFGYDKNNNRSYINHSDYKSFYYQFDGLDRISNILFPSYSNLIRFAYDRSGGRSIITRASATGASTSYGYDNINRLKSFNQNFPSTDKDLTNTFTYNPVNQITSINRSNSIYQYIGNENLVGSYQVNNLNQYTNINGKTLTYDNNGNLKSDGTNYYSYDDENRLLTVTGNTNATFVYDPLGRLHETTINGVNTKFEFDGDALIAEYNSSGNIINRYVHGDKVDEPLLQFNGNSVVSTNNIRYLHSDHQGSIIAHSNKSGYVTQTLAYDTYGIPKPSNDSRFAYTGQLHFKDLGIYYYKARFYHPKLGRFLQTDPVFYEDQMNIYAYVGNDPVNMVDPSGAKSFLVSRRLKLPVKANHNFIVHHAKYLGDPNAIIRSYGDVGNDTMGEVYNDTKGFSEGTLQNDTAAWLSLSTEGSSVTYRNINASDAAVRKLADSLIGGLEYSALPELQGGVNSNTAAGAIAEKADDGYPFVNNAVSQPGSTVTNRVNFESNYEPYKQGLGGKICVVSGAGMNRCPSN</sequence>
<dbReference type="Pfam" id="PF05593">
    <property type="entry name" value="RHS_repeat"/>
    <property type="match status" value="2"/>
</dbReference>
<dbReference type="Gene3D" id="2.180.10.10">
    <property type="entry name" value="RHS repeat-associated core"/>
    <property type="match status" value="1"/>
</dbReference>
<reference evidence="4 5" key="1">
    <citation type="submission" date="2008-02" db="EMBL/GenBank/DDBJ databases">
        <title>Complete sequence of Shewanella woodyi ATCC 51908.</title>
        <authorList>
            <consortium name="US DOE Joint Genome Institute"/>
            <person name="Copeland A."/>
            <person name="Lucas S."/>
            <person name="Lapidus A."/>
            <person name="Glavina del Rio T."/>
            <person name="Dalin E."/>
            <person name="Tice H."/>
            <person name="Bruce D."/>
            <person name="Goodwin L."/>
            <person name="Pitluck S."/>
            <person name="Sims D."/>
            <person name="Brettin T."/>
            <person name="Detter J.C."/>
            <person name="Han C."/>
            <person name="Kuske C.R."/>
            <person name="Schmutz J."/>
            <person name="Larimer F."/>
            <person name="Land M."/>
            <person name="Hauser L."/>
            <person name="Kyrpides N."/>
            <person name="Lykidis A."/>
            <person name="Zhao J.-S."/>
            <person name="Richardson P."/>
        </authorList>
    </citation>
    <scope>NUCLEOTIDE SEQUENCE [LARGE SCALE GENOMIC DNA]</scope>
    <source>
        <strain evidence="5">ATCC 51908 / MS32</strain>
    </source>
</reference>
<organism evidence="4 5">
    <name type="scientific">Shewanella woodyi (strain ATCC 51908 / MS32)</name>
    <dbReference type="NCBI Taxonomy" id="392500"/>
    <lineage>
        <taxon>Bacteria</taxon>
        <taxon>Pseudomonadati</taxon>
        <taxon>Pseudomonadota</taxon>
        <taxon>Gammaproteobacteria</taxon>
        <taxon>Alteromonadales</taxon>
        <taxon>Shewanellaceae</taxon>
        <taxon>Shewanella</taxon>
    </lineage>
</organism>
<dbReference type="InterPro" id="IPR006530">
    <property type="entry name" value="YD"/>
</dbReference>
<feature type="chain" id="PRO_5002766707" evidence="2">
    <location>
        <begin position="30"/>
        <end position="869"/>
    </location>
</feature>
<protein>
    <submittedName>
        <fullName evidence="4">YD repeat protein</fullName>
    </submittedName>
</protein>
<dbReference type="AlphaFoldDB" id="B1KJF1"/>
<keyword evidence="1" id="KW-0677">Repeat</keyword>
<dbReference type="InterPro" id="IPR022385">
    <property type="entry name" value="Rhs_assc_core"/>
</dbReference>
<dbReference type="PANTHER" id="PTHR32305">
    <property type="match status" value="1"/>
</dbReference>
<evidence type="ECO:0000313" key="5">
    <source>
        <dbReference type="Proteomes" id="UP000002168"/>
    </source>
</evidence>
<accession>B1KJF1</accession>
<gene>
    <name evidence="4" type="ordered locus">Swoo_4370</name>
</gene>
<proteinExistence type="predicted"/>
<dbReference type="InterPro" id="IPR050708">
    <property type="entry name" value="T6SS_VgrG/RHS"/>
</dbReference>
<dbReference type="InterPro" id="IPR031325">
    <property type="entry name" value="RHS_repeat"/>
</dbReference>
<dbReference type="NCBIfam" id="TIGR03696">
    <property type="entry name" value="Rhs_assc_core"/>
    <property type="match status" value="1"/>
</dbReference>
<keyword evidence="2" id="KW-0732">Signal</keyword>
<dbReference type="PANTHER" id="PTHR32305:SF15">
    <property type="entry name" value="PROTEIN RHSA-RELATED"/>
    <property type="match status" value="1"/>
</dbReference>
<dbReference type="RefSeq" id="WP_012326949.1">
    <property type="nucleotide sequence ID" value="NC_010506.1"/>
</dbReference>
<dbReference type="KEGG" id="swd:Swoo_4370"/>
<name>B1KJF1_SHEWM</name>
<dbReference type="Pfam" id="PF25023">
    <property type="entry name" value="TEN_YD-shell"/>
    <property type="match status" value="1"/>
</dbReference>